<proteinExistence type="predicted"/>
<reference evidence="2 5" key="2">
    <citation type="submission" date="2021-01" db="EMBL/GenBank/DDBJ databases">
        <title>Whole genome shotgun sequence of Actinoplanes lobatus NBRC 12513.</title>
        <authorList>
            <person name="Komaki H."/>
            <person name="Tamura T."/>
        </authorList>
    </citation>
    <scope>NUCLEOTIDE SEQUENCE [LARGE SCALE GENOMIC DNA]</scope>
    <source>
        <strain evidence="2 5">NBRC 12513</strain>
    </source>
</reference>
<evidence type="ECO:0000313" key="2">
    <source>
        <dbReference type="EMBL" id="GIE44786.1"/>
    </source>
</evidence>
<dbReference type="Proteomes" id="UP000590511">
    <property type="component" value="Unassembled WGS sequence"/>
</dbReference>
<evidence type="ECO:0000313" key="3">
    <source>
        <dbReference type="EMBL" id="MBB4751272.1"/>
    </source>
</evidence>
<name>A0A7W7HIQ8_9ACTN</name>
<protein>
    <submittedName>
        <fullName evidence="3">Uncharacterized protein</fullName>
    </submittedName>
</protein>
<organism evidence="3 4">
    <name type="scientific">Actinoplanes lobatus</name>
    <dbReference type="NCBI Taxonomy" id="113568"/>
    <lineage>
        <taxon>Bacteria</taxon>
        <taxon>Bacillati</taxon>
        <taxon>Actinomycetota</taxon>
        <taxon>Actinomycetes</taxon>
        <taxon>Micromonosporales</taxon>
        <taxon>Micromonosporaceae</taxon>
        <taxon>Actinoplanes</taxon>
    </lineage>
</organism>
<keyword evidence="1" id="KW-0812">Transmembrane</keyword>
<reference evidence="3 4" key="1">
    <citation type="submission" date="2020-08" db="EMBL/GenBank/DDBJ databases">
        <title>Sequencing the genomes of 1000 actinobacteria strains.</title>
        <authorList>
            <person name="Klenk H.-P."/>
        </authorList>
    </citation>
    <scope>NUCLEOTIDE SEQUENCE [LARGE SCALE GENOMIC DNA]</scope>
    <source>
        <strain evidence="3 4">DSM 43150</strain>
    </source>
</reference>
<dbReference type="EMBL" id="BOMP01000142">
    <property type="protein sequence ID" value="GIE44786.1"/>
    <property type="molecule type" value="Genomic_DNA"/>
</dbReference>
<gene>
    <name evidence="2" type="ORF">Alo02nite_76840</name>
    <name evidence="3" type="ORF">BJ964_005433</name>
</gene>
<evidence type="ECO:0000313" key="5">
    <source>
        <dbReference type="Proteomes" id="UP000631312"/>
    </source>
</evidence>
<evidence type="ECO:0000256" key="1">
    <source>
        <dbReference type="SAM" id="Phobius"/>
    </source>
</evidence>
<keyword evidence="5" id="KW-1185">Reference proteome</keyword>
<accession>A0A7W7HIQ8</accession>
<dbReference type="Proteomes" id="UP000631312">
    <property type="component" value="Unassembled WGS sequence"/>
</dbReference>
<comment type="caution">
    <text evidence="3">The sequence shown here is derived from an EMBL/GenBank/DDBJ whole genome shotgun (WGS) entry which is preliminary data.</text>
</comment>
<sequence length="60" mass="6151">MGNRAGAPNEGEVAPEAASVTVGTVTLADVCPQVAAISLIFAWTVSFFDVVPFSLVATRV</sequence>
<keyword evidence="1" id="KW-1133">Transmembrane helix</keyword>
<keyword evidence="1" id="KW-0472">Membrane</keyword>
<dbReference type="EMBL" id="JACHNC010000001">
    <property type="protein sequence ID" value="MBB4751272.1"/>
    <property type="molecule type" value="Genomic_DNA"/>
</dbReference>
<evidence type="ECO:0000313" key="4">
    <source>
        <dbReference type="Proteomes" id="UP000590511"/>
    </source>
</evidence>
<feature type="transmembrane region" description="Helical" evidence="1">
    <location>
        <begin position="34"/>
        <end position="57"/>
    </location>
</feature>
<dbReference type="AlphaFoldDB" id="A0A7W7HIQ8"/>